<sequence length="144" mass="16687">MSNNFLDYTSYVIAVHNSAYTDYSNADSDITYAWIEWNKPDDHKAIGRCINAVEHILAGSLKVVGHGESPGHANWLYYALSSSFAAQFENWPKPHWKIICEAWAENEWEGMKWTIACIDRMRQLMWDEPFDIQWAAIADEPKEE</sequence>
<accession>X1QFK7</accession>
<comment type="caution">
    <text evidence="1">The sequence shown here is derived from an EMBL/GenBank/DDBJ whole genome shotgun (WGS) entry which is preliminary data.</text>
</comment>
<name>X1QFK7_9ZZZZ</name>
<protein>
    <submittedName>
        <fullName evidence="1">Uncharacterized protein</fullName>
    </submittedName>
</protein>
<evidence type="ECO:0000313" key="1">
    <source>
        <dbReference type="EMBL" id="GAI67287.1"/>
    </source>
</evidence>
<reference evidence="1" key="1">
    <citation type="journal article" date="2014" name="Front. Microbiol.">
        <title>High frequency of phylogenetically diverse reductive dehalogenase-homologous genes in deep subseafloor sedimentary metagenomes.</title>
        <authorList>
            <person name="Kawai M."/>
            <person name="Futagami T."/>
            <person name="Toyoda A."/>
            <person name="Takaki Y."/>
            <person name="Nishi S."/>
            <person name="Hori S."/>
            <person name="Arai W."/>
            <person name="Tsubouchi T."/>
            <person name="Morono Y."/>
            <person name="Uchiyama I."/>
            <person name="Ito T."/>
            <person name="Fujiyama A."/>
            <person name="Inagaki F."/>
            <person name="Takami H."/>
        </authorList>
    </citation>
    <scope>NUCLEOTIDE SEQUENCE</scope>
    <source>
        <strain evidence="1">Expedition CK06-06</strain>
    </source>
</reference>
<proteinExistence type="predicted"/>
<gene>
    <name evidence="1" type="ORF">S12H4_02596</name>
</gene>
<dbReference type="EMBL" id="BARW01000651">
    <property type="protein sequence ID" value="GAI67287.1"/>
    <property type="molecule type" value="Genomic_DNA"/>
</dbReference>
<dbReference type="AlphaFoldDB" id="X1QFK7"/>
<organism evidence="1">
    <name type="scientific">marine sediment metagenome</name>
    <dbReference type="NCBI Taxonomy" id="412755"/>
    <lineage>
        <taxon>unclassified sequences</taxon>
        <taxon>metagenomes</taxon>
        <taxon>ecological metagenomes</taxon>
    </lineage>
</organism>